<reference evidence="11 12" key="1">
    <citation type="journal article" date="2015" name="Genome Announc.">
        <title>Draft Genome Sequences of Marine Isolates of Thalassomonas viridans and Thalassomonas actiniarum.</title>
        <authorList>
            <person name="Olonade I."/>
            <person name="van Zyl L.J."/>
            <person name="Trindade M."/>
        </authorList>
    </citation>
    <scope>NUCLEOTIDE SEQUENCE [LARGE SCALE GENOMIC DNA]</scope>
    <source>
        <strain evidence="11 12">A5K-106</strain>
    </source>
</reference>
<keyword evidence="8" id="KW-0732">Signal</keyword>
<dbReference type="InterPro" id="IPR007280">
    <property type="entry name" value="Peptidase_C_arc/bac"/>
</dbReference>
<evidence type="ECO:0000256" key="3">
    <source>
        <dbReference type="ARBA" id="ARBA00022723"/>
    </source>
</evidence>
<name>A0AAE9YTR5_9GAMM</name>
<evidence type="ECO:0000256" key="4">
    <source>
        <dbReference type="ARBA" id="ARBA00022801"/>
    </source>
</evidence>
<evidence type="ECO:0000256" key="2">
    <source>
        <dbReference type="ARBA" id="ARBA00022670"/>
    </source>
</evidence>
<dbReference type="Pfam" id="PF00082">
    <property type="entry name" value="Peptidase_S8"/>
    <property type="match status" value="1"/>
</dbReference>
<evidence type="ECO:0000259" key="9">
    <source>
        <dbReference type="Pfam" id="PF00082"/>
    </source>
</evidence>
<evidence type="ECO:0000313" key="12">
    <source>
        <dbReference type="Proteomes" id="UP000032568"/>
    </source>
</evidence>
<dbReference type="GO" id="GO:0006508">
    <property type="term" value="P:proteolysis"/>
    <property type="evidence" value="ECO:0007669"/>
    <property type="project" value="UniProtKB-KW"/>
</dbReference>
<feature type="active site" description="Charge relay system" evidence="6">
    <location>
        <position position="351"/>
    </location>
</feature>
<dbReference type="PROSITE" id="PS00138">
    <property type="entry name" value="SUBTILASE_SER"/>
    <property type="match status" value="1"/>
</dbReference>
<dbReference type="InterPro" id="IPR037045">
    <property type="entry name" value="S8pro/Inhibitor_I9_sf"/>
</dbReference>
<dbReference type="PROSITE" id="PS00137">
    <property type="entry name" value="SUBTILASE_HIS"/>
    <property type="match status" value="1"/>
</dbReference>
<dbReference type="RefSeq" id="WP_044832543.1">
    <property type="nucleotide sequence ID" value="NZ_CP059735.1"/>
</dbReference>
<dbReference type="Gene3D" id="3.30.70.80">
    <property type="entry name" value="Peptidase S8 propeptide/proteinase inhibitor I9"/>
    <property type="match status" value="1"/>
</dbReference>
<gene>
    <name evidence="11" type="ORF">SG35_010070</name>
</gene>
<feature type="domain" description="Peptidase S8/S53" evidence="9">
    <location>
        <begin position="151"/>
        <end position="399"/>
    </location>
</feature>
<dbReference type="PRINTS" id="PR00723">
    <property type="entry name" value="SUBTILISIN"/>
</dbReference>
<dbReference type="PANTHER" id="PTHR43806:SF11">
    <property type="entry name" value="CEREVISIN-RELATED"/>
    <property type="match status" value="1"/>
</dbReference>
<dbReference type="PROSITE" id="PS51892">
    <property type="entry name" value="SUBTILASE"/>
    <property type="match status" value="1"/>
</dbReference>
<feature type="chain" id="PRO_5041927453" evidence="8">
    <location>
        <begin position="24"/>
        <end position="524"/>
    </location>
</feature>
<feature type="region of interest" description="Disordered" evidence="7">
    <location>
        <begin position="173"/>
        <end position="193"/>
    </location>
</feature>
<dbReference type="SUPFAM" id="SSF52743">
    <property type="entry name" value="Subtilisin-like"/>
    <property type="match status" value="1"/>
</dbReference>
<dbReference type="InterPro" id="IPR015500">
    <property type="entry name" value="Peptidase_S8_subtilisin-rel"/>
</dbReference>
<dbReference type="GO" id="GO:0046872">
    <property type="term" value="F:metal ion binding"/>
    <property type="evidence" value="ECO:0007669"/>
    <property type="project" value="UniProtKB-KW"/>
</dbReference>
<feature type="active site" description="Charge relay system" evidence="6">
    <location>
        <position position="158"/>
    </location>
</feature>
<keyword evidence="5 6" id="KW-0720">Serine protease</keyword>
<dbReference type="AlphaFoldDB" id="A0AAE9YTR5"/>
<evidence type="ECO:0000256" key="8">
    <source>
        <dbReference type="SAM" id="SignalP"/>
    </source>
</evidence>
<dbReference type="InterPro" id="IPR034202">
    <property type="entry name" value="Subtilisin_Carlsberg-like"/>
</dbReference>
<dbReference type="SUPFAM" id="SSF54897">
    <property type="entry name" value="Protease propeptides/inhibitors"/>
    <property type="match status" value="1"/>
</dbReference>
<evidence type="ECO:0000259" key="10">
    <source>
        <dbReference type="Pfam" id="PF04151"/>
    </source>
</evidence>
<dbReference type="EMBL" id="CP059735">
    <property type="protein sequence ID" value="WDE00936.1"/>
    <property type="molecule type" value="Genomic_DNA"/>
</dbReference>
<organism evidence="11 12">
    <name type="scientific">Thalassomonas actiniarum</name>
    <dbReference type="NCBI Taxonomy" id="485447"/>
    <lineage>
        <taxon>Bacteria</taxon>
        <taxon>Pseudomonadati</taxon>
        <taxon>Pseudomonadota</taxon>
        <taxon>Gammaproteobacteria</taxon>
        <taxon>Alteromonadales</taxon>
        <taxon>Colwelliaceae</taxon>
        <taxon>Thalassomonas</taxon>
    </lineage>
</organism>
<dbReference type="InterPro" id="IPR023828">
    <property type="entry name" value="Peptidase_S8_Ser-AS"/>
</dbReference>
<dbReference type="InterPro" id="IPR050131">
    <property type="entry name" value="Peptidase_S8_subtilisin-like"/>
</dbReference>
<feature type="compositionally biased region" description="Low complexity" evidence="7">
    <location>
        <begin position="180"/>
        <end position="191"/>
    </location>
</feature>
<feature type="active site" description="Charge relay system" evidence="6">
    <location>
        <position position="195"/>
    </location>
</feature>
<sequence length="524" mass="53911">MTKNIKGLAKGFTLGAISVAVLASINTGVAAEATFNGPGDIKPAVVNERYVVTFKNTATIMSGGKMSAAGAKSLMDSYGAKTVRTLDRINGVAIEMSQSAVANLLNNDQIEMVEVDQPRYILDNPRVLAESTPYGITMVQADQVSDAATGNQKVCIVDTGYNLGHEDLISSGVTGDDNDGNGNDTGNWNNDGHGHGSHVAGTIAALGGNNTGVVGVNPSGQLGLHIVKVFNDSGNWAYGSDLIAAISQCEAAGASVISMSLGGGASMNSEANAFQSALNNGVLSIAAAGNDGNSTMSYPASYDAVMSVAAVDSSENKASFSQYNSQVEIAAPGVAVNSTIPGGYASWSGTSMATPHVSGVAALVWSHHTSCTAAQIRNALNMTAKDKGASGRDTSYGYGIVQAKAAVDAISAEGCDVGGPIVEPPDGDGETHENLSKNTGWKRFSFDMPAGVSSLTVTISGGTGDADLYVNEGSRPTTSRWDCRPYEYGNDEVCTFSNPGAGTWHIGVRAYSAYSGVTLSWNYQ</sequence>
<dbReference type="Gene3D" id="2.60.120.380">
    <property type="match status" value="1"/>
</dbReference>
<keyword evidence="3" id="KW-0479">Metal-binding</keyword>
<evidence type="ECO:0000256" key="5">
    <source>
        <dbReference type="ARBA" id="ARBA00022825"/>
    </source>
</evidence>
<evidence type="ECO:0000256" key="1">
    <source>
        <dbReference type="ARBA" id="ARBA00011073"/>
    </source>
</evidence>
<reference evidence="11 12" key="2">
    <citation type="journal article" date="2022" name="Mar. Drugs">
        <title>Bioassay-Guided Fractionation Leads to the Detection of Cholic Acid Generated by the Rare Thalassomonas sp.</title>
        <authorList>
            <person name="Pheiffer F."/>
            <person name="Schneider Y.K."/>
            <person name="Hansen E.H."/>
            <person name="Andersen J.H."/>
            <person name="Isaksson J."/>
            <person name="Busche T."/>
            <person name="R C."/>
            <person name="Kalinowski J."/>
            <person name="Zyl L.V."/>
            <person name="Trindade M."/>
        </authorList>
    </citation>
    <scope>NUCLEOTIDE SEQUENCE [LARGE SCALE GENOMIC DNA]</scope>
    <source>
        <strain evidence="11 12">A5K-106</strain>
    </source>
</reference>
<keyword evidence="4 6" id="KW-0378">Hydrolase</keyword>
<dbReference type="PANTHER" id="PTHR43806">
    <property type="entry name" value="PEPTIDASE S8"/>
    <property type="match status" value="1"/>
</dbReference>
<keyword evidence="12" id="KW-1185">Reference proteome</keyword>
<dbReference type="InterPro" id="IPR022398">
    <property type="entry name" value="Peptidase_S8_His-AS"/>
</dbReference>
<feature type="domain" description="Peptidase C-terminal archaeal/bacterial" evidence="10">
    <location>
        <begin position="443"/>
        <end position="510"/>
    </location>
</feature>
<dbReference type="Gene3D" id="3.40.50.200">
    <property type="entry name" value="Peptidase S8/S53 domain"/>
    <property type="match status" value="1"/>
</dbReference>
<dbReference type="GO" id="GO:0005615">
    <property type="term" value="C:extracellular space"/>
    <property type="evidence" value="ECO:0007669"/>
    <property type="project" value="TreeGrafter"/>
</dbReference>
<dbReference type="GO" id="GO:0004252">
    <property type="term" value="F:serine-type endopeptidase activity"/>
    <property type="evidence" value="ECO:0007669"/>
    <property type="project" value="UniProtKB-UniRule"/>
</dbReference>
<evidence type="ECO:0000256" key="7">
    <source>
        <dbReference type="SAM" id="MobiDB-lite"/>
    </source>
</evidence>
<evidence type="ECO:0000256" key="6">
    <source>
        <dbReference type="PROSITE-ProRule" id="PRU01240"/>
    </source>
</evidence>
<comment type="similarity">
    <text evidence="1 6">Belongs to the peptidase S8 family.</text>
</comment>
<evidence type="ECO:0000313" key="11">
    <source>
        <dbReference type="EMBL" id="WDE00936.1"/>
    </source>
</evidence>
<dbReference type="Proteomes" id="UP000032568">
    <property type="component" value="Chromosome"/>
</dbReference>
<proteinExistence type="inferred from homology"/>
<feature type="signal peptide" evidence="8">
    <location>
        <begin position="1"/>
        <end position="23"/>
    </location>
</feature>
<dbReference type="InterPro" id="IPR036852">
    <property type="entry name" value="Peptidase_S8/S53_dom_sf"/>
</dbReference>
<protein>
    <submittedName>
        <fullName evidence="11">S8 family serine peptidase</fullName>
    </submittedName>
</protein>
<dbReference type="CDD" id="cd07477">
    <property type="entry name" value="Peptidases_S8_Subtilisin_subset"/>
    <property type="match status" value="1"/>
</dbReference>
<dbReference type="KEGG" id="tact:SG35_010070"/>
<keyword evidence="2 6" id="KW-0645">Protease</keyword>
<dbReference type="InterPro" id="IPR000209">
    <property type="entry name" value="Peptidase_S8/S53_dom"/>
</dbReference>
<dbReference type="Pfam" id="PF04151">
    <property type="entry name" value="PPC"/>
    <property type="match status" value="1"/>
</dbReference>
<accession>A0AAE9YTR5</accession>